<dbReference type="InterPro" id="IPR037401">
    <property type="entry name" value="SnoaL-like"/>
</dbReference>
<evidence type="ECO:0000313" key="3">
    <source>
        <dbReference type="Proteomes" id="UP000076038"/>
    </source>
</evidence>
<dbReference type="Proteomes" id="UP000076038">
    <property type="component" value="Chromosome"/>
</dbReference>
<dbReference type="InterPro" id="IPR032710">
    <property type="entry name" value="NTF2-like_dom_sf"/>
</dbReference>
<dbReference type="PATRIC" id="fig|1653479.3.peg.2380"/>
<dbReference type="KEGG" id="rhs:A3Q41_02350"/>
<keyword evidence="3" id="KW-1185">Reference proteome</keyword>
<dbReference type="RefSeq" id="WP_048317456.1">
    <property type="nucleotide sequence ID" value="NZ_CP015220.1"/>
</dbReference>
<dbReference type="Gene3D" id="3.10.450.50">
    <property type="match status" value="1"/>
</dbReference>
<dbReference type="OrthoDB" id="3787023at2"/>
<reference evidence="3" key="2">
    <citation type="submission" date="2016-04" db="EMBL/GenBank/DDBJ databases">
        <title>Complete Genome and Plasmid Sequences for Rhodococcus fascians D188 and Draft Sequences for Rhodococcus spp. Isolates PBTS 1 and PBTS 2.</title>
        <authorList>
            <person name="Stamer R."/>
            <person name="Vereecke D."/>
            <person name="Zhang Y."/>
            <person name="Schilkey F."/>
            <person name="Devitt N."/>
            <person name="Randall J."/>
        </authorList>
    </citation>
    <scope>NUCLEOTIDE SEQUENCE [LARGE SCALE GENOMIC DNA]</scope>
    <source>
        <strain evidence="3">PBTS2</strain>
    </source>
</reference>
<accession>A0A143QL54</accession>
<proteinExistence type="predicted"/>
<reference evidence="2 3" key="1">
    <citation type="journal article" date="2016" name="Genome Announc.">
        <title>Complete Genome and Plasmid Sequences for Rhodococcus fascians D188 and Draft Sequences for Rhodococcus Isolates PBTS 1 and PBTS 2.</title>
        <authorList>
            <person name="Stamler R.A."/>
            <person name="Vereecke D."/>
            <person name="Zhang Y."/>
            <person name="Schilkey F."/>
            <person name="Devitt N."/>
            <person name="Randall J.J."/>
        </authorList>
    </citation>
    <scope>NUCLEOTIDE SEQUENCE [LARGE SCALE GENOMIC DNA]</scope>
    <source>
        <strain evidence="2 3">PBTS2</strain>
    </source>
</reference>
<evidence type="ECO:0000259" key="1">
    <source>
        <dbReference type="Pfam" id="PF12680"/>
    </source>
</evidence>
<gene>
    <name evidence="2" type="ORF">A3Q41_02350</name>
</gene>
<protein>
    <recommendedName>
        <fullName evidence="1">SnoaL-like domain-containing protein</fullName>
    </recommendedName>
</protein>
<sequence length="123" mass="13618">MSLKIVEYYATLDAGHLDDAVAMLSEDVEYSMVLPSGTSRKTGRAAMLEYLSGRPPVDRKHRVLRSAVDQDLQFAHGAVTEGDRTTGYFVGTMHVRSDGLIDRYQVSFDTEFDLLVTDAGEGR</sequence>
<organism evidence="2 3">
    <name type="scientific">Rhodococcoides fascians</name>
    <name type="common">Rhodococcus fascians</name>
    <dbReference type="NCBI Taxonomy" id="1828"/>
    <lineage>
        <taxon>Bacteria</taxon>
        <taxon>Bacillati</taxon>
        <taxon>Actinomycetota</taxon>
        <taxon>Actinomycetes</taxon>
        <taxon>Mycobacteriales</taxon>
        <taxon>Nocardiaceae</taxon>
        <taxon>Rhodococcoides</taxon>
    </lineage>
</organism>
<feature type="domain" description="SnoaL-like" evidence="1">
    <location>
        <begin position="6"/>
        <end position="103"/>
    </location>
</feature>
<dbReference type="SUPFAM" id="SSF54427">
    <property type="entry name" value="NTF2-like"/>
    <property type="match status" value="1"/>
</dbReference>
<name>A0A143QL54_RHOFA</name>
<dbReference type="AlphaFoldDB" id="A0A143QL54"/>
<evidence type="ECO:0000313" key="2">
    <source>
        <dbReference type="EMBL" id="AMY23651.1"/>
    </source>
</evidence>
<dbReference type="EMBL" id="CP015220">
    <property type="protein sequence ID" value="AMY23651.1"/>
    <property type="molecule type" value="Genomic_DNA"/>
</dbReference>
<dbReference type="Pfam" id="PF12680">
    <property type="entry name" value="SnoaL_2"/>
    <property type="match status" value="1"/>
</dbReference>